<reference evidence="1" key="1">
    <citation type="submission" date="2023-03" db="EMBL/GenBank/DDBJ databases">
        <title>Massive genome expansion in bonnet fungi (Mycena s.s.) driven by repeated elements and novel gene families across ecological guilds.</title>
        <authorList>
            <consortium name="Lawrence Berkeley National Laboratory"/>
            <person name="Harder C.B."/>
            <person name="Miyauchi S."/>
            <person name="Viragh M."/>
            <person name="Kuo A."/>
            <person name="Thoen E."/>
            <person name="Andreopoulos B."/>
            <person name="Lu D."/>
            <person name="Skrede I."/>
            <person name="Drula E."/>
            <person name="Henrissat B."/>
            <person name="Morin E."/>
            <person name="Kohler A."/>
            <person name="Barry K."/>
            <person name="LaButti K."/>
            <person name="Morin E."/>
            <person name="Salamov A."/>
            <person name="Lipzen A."/>
            <person name="Mereny Z."/>
            <person name="Hegedus B."/>
            <person name="Baldrian P."/>
            <person name="Stursova M."/>
            <person name="Weitz H."/>
            <person name="Taylor A."/>
            <person name="Grigoriev I.V."/>
            <person name="Nagy L.G."/>
            <person name="Martin F."/>
            <person name="Kauserud H."/>
        </authorList>
    </citation>
    <scope>NUCLEOTIDE SEQUENCE</scope>
    <source>
        <strain evidence="1">CBHHK067</strain>
    </source>
</reference>
<dbReference type="Proteomes" id="UP001221757">
    <property type="component" value="Unassembled WGS sequence"/>
</dbReference>
<gene>
    <name evidence="1" type="ORF">B0H17DRAFT_574791</name>
</gene>
<name>A0AAD7DH59_MYCRO</name>
<protein>
    <submittedName>
        <fullName evidence="1">Uncharacterized protein</fullName>
    </submittedName>
</protein>
<dbReference type="EMBL" id="JARKIE010000060">
    <property type="protein sequence ID" value="KAJ7691142.1"/>
    <property type="molecule type" value="Genomic_DNA"/>
</dbReference>
<dbReference type="AlphaFoldDB" id="A0AAD7DH59"/>
<proteinExistence type="predicted"/>
<comment type="caution">
    <text evidence="1">The sequence shown here is derived from an EMBL/GenBank/DDBJ whole genome shotgun (WGS) entry which is preliminary data.</text>
</comment>
<organism evidence="1 2">
    <name type="scientific">Mycena rosella</name>
    <name type="common">Pink bonnet</name>
    <name type="synonym">Agaricus rosellus</name>
    <dbReference type="NCBI Taxonomy" id="1033263"/>
    <lineage>
        <taxon>Eukaryota</taxon>
        <taxon>Fungi</taxon>
        <taxon>Dikarya</taxon>
        <taxon>Basidiomycota</taxon>
        <taxon>Agaricomycotina</taxon>
        <taxon>Agaricomycetes</taxon>
        <taxon>Agaricomycetidae</taxon>
        <taxon>Agaricales</taxon>
        <taxon>Marasmiineae</taxon>
        <taxon>Mycenaceae</taxon>
        <taxon>Mycena</taxon>
    </lineage>
</organism>
<keyword evidence="2" id="KW-1185">Reference proteome</keyword>
<accession>A0AAD7DH59</accession>
<sequence length="163" mass="18105">MYDATNYGAFLAERGRWKLRFAPPVCKGAKHNARCTSTRGAGRGGEEWTSVLNRGPSRLRPPCACPPSTAAVRYASLTRRRHAFCTRQASEDAPRSRWNVRPPFIRKDGPCAVTCPAHVPFADASHPLSSAPSLFFDVHAIPFPIRLLWEHRDTSASEDSLFV</sequence>
<evidence type="ECO:0000313" key="2">
    <source>
        <dbReference type="Proteomes" id="UP001221757"/>
    </source>
</evidence>
<evidence type="ECO:0000313" key="1">
    <source>
        <dbReference type="EMBL" id="KAJ7691142.1"/>
    </source>
</evidence>